<keyword evidence="4" id="KW-1185">Reference proteome</keyword>
<dbReference type="OMA" id="NHYQFNQ"/>
<evidence type="ECO:0000256" key="2">
    <source>
        <dbReference type="SAM" id="Phobius"/>
    </source>
</evidence>
<dbReference type="AlphaFoldDB" id="A0A078AC00"/>
<dbReference type="InterPro" id="IPR010736">
    <property type="entry name" value="SHIPPO-rpt"/>
</dbReference>
<feature type="transmembrane region" description="Helical" evidence="2">
    <location>
        <begin position="464"/>
        <end position="481"/>
    </location>
</feature>
<reference evidence="3 4" key="1">
    <citation type="submission" date="2014-06" db="EMBL/GenBank/DDBJ databases">
        <authorList>
            <person name="Swart Estienne"/>
        </authorList>
    </citation>
    <scope>NUCLEOTIDE SEQUENCE [LARGE SCALE GENOMIC DNA]</scope>
    <source>
        <strain evidence="3 4">130c</strain>
    </source>
</reference>
<dbReference type="Proteomes" id="UP000039865">
    <property type="component" value="Unassembled WGS sequence"/>
</dbReference>
<keyword evidence="2" id="KW-0472">Membrane</keyword>
<dbReference type="OrthoDB" id="283550at2759"/>
<dbReference type="PANTHER" id="PTHR21580:SF28">
    <property type="entry name" value="BOREALIN N-TERMINAL DOMAIN-CONTAINING PROTEIN-RELATED"/>
    <property type="match status" value="1"/>
</dbReference>
<evidence type="ECO:0000313" key="3">
    <source>
        <dbReference type="EMBL" id="CDW79820.1"/>
    </source>
</evidence>
<feature type="compositionally biased region" description="Basic and acidic residues" evidence="1">
    <location>
        <begin position="178"/>
        <end position="195"/>
    </location>
</feature>
<organism evidence="3 4">
    <name type="scientific">Stylonychia lemnae</name>
    <name type="common">Ciliate</name>
    <dbReference type="NCBI Taxonomy" id="5949"/>
    <lineage>
        <taxon>Eukaryota</taxon>
        <taxon>Sar</taxon>
        <taxon>Alveolata</taxon>
        <taxon>Ciliophora</taxon>
        <taxon>Intramacronucleata</taxon>
        <taxon>Spirotrichea</taxon>
        <taxon>Stichotrichia</taxon>
        <taxon>Sporadotrichida</taxon>
        <taxon>Oxytrichidae</taxon>
        <taxon>Stylonychinae</taxon>
        <taxon>Stylonychia</taxon>
    </lineage>
</organism>
<evidence type="ECO:0000256" key="1">
    <source>
        <dbReference type="SAM" id="MobiDB-lite"/>
    </source>
</evidence>
<feature type="region of interest" description="Disordered" evidence="1">
    <location>
        <begin position="173"/>
        <end position="205"/>
    </location>
</feature>
<accession>A0A078AC00</accession>
<dbReference type="Pfam" id="PF07004">
    <property type="entry name" value="SHIPPO-rpt"/>
    <property type="match status" value="7"/>
</dbReference>
<protein>
    <submittedName>
        <fullName evidence="3">Uncharacterized protein</fullName>
    </submittedName>
</protein>
<evidence type="ECO:0000313" key="4">
    <source>
        <dbReference type="Proteomes" id="UP000039865"/>
    </source>
</evidence>
<name>A0A078AC00_STYLE</name>
<dbReference type="InParanoid" id="A0A078AC00"/>
<proteinExistence type="predicted"/>
<sequence>MCLKLSLRREHHLGRIPYFHFTFSRIGKEKRVEPGTENKILLGVPGPTAYNIPSRVIEGPKISLSPRIESNVTDIVRLIPGPGAYTPALQKRADFSFSFGLKPVTDLHVKYVKSIPGPGAYHQNFKSNFSKIGASLDKSVADLSNKTVRLVPGPGAYEPSNISLISRNSAPKYGFGTSDRRATTSHESTKSKRDGQINSSSILPGPGQYELRSIVGNEGPKNSLSYRYKVDQKAKEDLLKPGPGQYAPELNQVIKQSPNYKIGTSKRESYYLKERDRTLLPPPNVYRPQFEKIKRNAPSTGFGYGDRGYLNKTFTDTIPGPGNYQTPTKLGEGPKYFIGQKLESKRALILPSPDNYNPRFDTIQKRTGNYTVGRAQRISPEKKNNVPGPGQYLNQDSLTSFNVSPKYGFGSSSQRPHFKEQAPVPGPGAYKLKSTIADVPAYLIPNQNESYKTREVSAFFAKKGVIAGLFTMAGILLAIFFKDTYQSYKMNIEPPVGSNKGDTQFLEWQKNQHKNERDLYLGLSTLLAQMQQTKIQNDFRFLSGMSYWIDKYHRYQEFKEKNKDD</sequence>
<dbReference type="InterPro" id="IPR051291">
    <property type="entry name" value="CIMAP"/>
</dbReference>
<keyword evidence="2" id="KW-1133">Transmembrane helix</keyword>
<dbReference type="EMBL" id="CCKQ01008364">
    <property type="protein sequence ID" value="CDW79820.1"/>
    <property type="molecule type" value="Genomic_DNA"/>
</dbReference>
<dbReference type="PANTHER" id="PTHR21580">
    <property type="entry name" value="SHIPPO-1-RELATED"/>
    <property type="match status" value="1"/>
</dbReference>
<keyword evidence="2" id="KW-0812">Transmembrane</keyword>
<gene>
    <name evidence="3" type="primary">Contig14635.g716</name>
    <name evidence="3" type="ORF">STYLEM_8812</name>
</gene>